<dbReference type="OrthoDB" id="1927237at2759"/>
<dbReference type="Proteomes" id="UP000027138">
    <property type="component" value="Unassembled WGS sequence"/>
</dbReference>
<organism evidence="1 2">
    <name type="scientific">Jatropha curcas</name>
    <name type="common">Barbados nut</name>
    <dbReference type="NCBI Taxonomy" id="180498"/>
    <lineage>
        <taxon>Eukaryota</taxon>
        <taxon>Viridiplantae</taxon>
        <taxon>Streptophyta</taxon>
        <taxon>Embryophyta</taxon>
        <taxon>Tracheophyta</taxon>
        <taxon>Spermatophyta</taxon>
        <taxon>Magnoliopsida</taxon>
        <taxon>eudicotyledons</taxon>
        <taxon>Gunneridae</taxon>
        <taxon>Pentapetalae</taxon>
        <taxon>rosids</taxon>
        <taxon>fabids</taxon>
        <taxon>Malpighiales</taxon>
        <taxon>Euphorbiaceae</taxon>
        <taxon>Crotonoideae</taxon>
        <taxon>Jatropheae</taxon>
        <taxon>Jatropha</taxon>
    </lineage>
</organism>
<reference evidence="1 2" key="1">
    <citation type="journal article" date="2014" name="PLoS ONE">
        <title>Global Analysis of Gene Expression Profiles in Physic Nut (Jatropha curcas L.) Seedlings Exposed to Salt Stress.</title>
        <authorList>
            <person name="Zhang L."/>
            <person name="Zhang C."/>
            <person name="Wu P."/>
            <person name="Chen Y."/>
            <person name="Li M."/>
            <person name="Jiang H."/>
            <person name="Wu G."/>
        </authorList>
    </citation>
    <scope>NUCLEOTIDE SEQUENCE [LARGE SCALE GENOMIC DNA]</scope>
    <source>
        <strain evidence="2">cv. GZQX0401</strain>
        <tissue evidence="1">Young leaves</tissue>
    </source>
</reference>
<accession>A0A067L9V7</accession>
<protein>
    <submittedName>
        <fullName evidence="1">Uncharacterized protein</fullName>
    </submittedName>
</protein>
<name>A0A067L9V7_JATCU</name>
<dbReference type="PANTHER" id="PTHR37766:SF1">
    <property type="entry name" value="OS01G0897100 PROTEIN"/>
    <property type="match status" value="1"/>
</dbReference>
<dbReference type="EMBL" id="KK914233">
    <property type="protein sequence ID" value="KDP45192.1"/>
    <property type="molecule type" value="Genomic_DNA"/>
</dbReference>
<proteinExistence type="predicted"/>
<keyword evidence="2" id="KW-1185">Reference proteome</keyword>
<dbReference type="STRING" id="180498.A0A067L9V7"/>
<evidence type="ECO:0000313" key="1">
    <source>
        <dbReference type="EMBL" id="KDP45192.1"/>
    </source>
</evidence>
<sequence length="514" mass="59486">MIRLFLSEPNWKDGGSGDTAVSARRWISLLNQLESVIWSFMTASGRSEARLWLCKTISSITSVTPRQQRDVFVNLLRTKPTNRGLACQLLQMIFEKIPQKVGPIVAKRSYILEKFFEGNPVRIMQWFSNFDDGGGLQHKKGARALSQFAFMNRDLCWEELEWKGKHGQSPAVVATKPHYFLDLNVQRTVENFLENVPEFWSSSEFAETLRDGDILFIDTKYFIEFFVGLMYKEDARDVWEVLSEFLMQESFSSLCNHLLITFEEEELFTFLKSFRRYLSPRMESMAFCDSSCWLELVLSKFSECESIDQLLLLSAVINQGRQLLRLVRDDEESEEQSKIKEIVSQVCTISGSLAPLLNECMKMKKTESIKFLGLQSWVLHYALSVGSQSSESWECLLSNNGIGFRKSDKYELLHYDGLLKENESELNNDASMKRKRRKEKKSRKKIRRKLDDDDVYDNELLDFDASNNQQDLKAGAGSWLLSTDGFSASWTSVDLPEHLSKFCFSTWLKWLFAK</sequence>
<dbReference type="PANTHER" id="PTHR37766">
    <property type="entry name" value="OS01G0897100 PROTEIN"/>
    <property type="match status" value="1"/>
</dbReference>
<dbReference type="KEGG" id="jcu:105643730"/>
<dbReference type="AlphaFoldDB" id="A0A067L9V7"/>
<evidence type="ECO:0000313" key="2">
    <source>
        <dbReference type="Proteomes" id="UP000027138"/>
    </source>
</evidence>
<gene>
    <name evidence="1" type="ORF">JCGZ_15057</name>
</gene>